<evidence type="ECO:0000313" key="1">
    <source>
        <dbReference type="EMBL" id="RYJ36851.1"/>
    </source>
</evidence>
<comment type="caution">
    <text evidence="1">The sequence shown here is derived from an EMBL/GenBank/DDBJ whole genome shotgun (WGS) entry which is preliminary data.</text>
</comment>
<gene>
    <name evidence="1" type="ORF">NU08_4112</name>
</gene>
<sequence>MKIIIKAFFDGKFVSKEEAASKYSKQFPDTLEVSKTVNDLKRNKVSNWGYIVLISEQGISTSAITVDELNIEY</sequence>
<dbReference type="Proteomes" id="UP000290433">
    <property type="component" value="Unassembled WGS sequence"/>
</dbReference>
<accession>A0A444VT97</accession>
<proteinExistence type="predicted"/>
<organism evidence="1 2">
    <name type="scientific">Flavobacterium anhuiense</name>
    <dbReference type="NCBI Taxonomy" id="459526"/>
    <lineage>
        <taxon>Bacteria</taxon>
        <taxon>Pseudomonadati</taxon>
        <taxon>Bacteroidota</taxon>
        <taxon>Flavobacteriia</taxon>
        <taxon>Flavobacteriales</taxon>
        <taxon>Flavobacteriaceae</taxon>
        <taxon>Flavobacterium</taxon>
    </lineage>
</organism>
<dbReference type="EMBL" id="JUIV01000022">
    <property type="protein sequence ID" value="RYJ36851.1"/>
    <property type="molecule type" value="Genomic_DNA"/>
</dbReference>
<name>A0A444VT97_9FLAO</name>
<protein>
    <submittedName>
        <fullName evidence="1">Uncharacterized protein</fullName>
    </submittedName>
</protein>
<dbReference type="AlphaFoldDB" id="A0A444VT97"/>
<reference evidence="1 2" key="1">
    <citation type="submission" date="2014-12" db="EMBL/GenBank/DDBJ databases">
        <title>Genome sequence of Flavobacterium anhuiense RCM74.</title>
        <authorList>
            <person name="Kim J.F."/>
            <person name="Song J.Y."/>
            <person name="Kwak M.-J."/>
            <person name="Lee S.-W."/>
        </authorList>
    </citation>
    <scope>NUCLEOTIDE SEQUENCE [LARGE SCALE GENOMIC DNA]</scope>
    <source>
        <strain evidence="1 2">RCM74</strain>
    </source>
</reference>
<dbReference type="RefSeq" id="WP_129748792.1">
    <property type="nucleotide sequence ID" value="NZ_JUIV01000022.1"/>
</dbReference>
<evidence type="ECO:0000313" key="2">
    <source>
        <dbReference type="Proteomes" id="UP000290433"/>
    </source>
</evidence>